<organism evidence="6">
    <name type="scientific">marine sediment metagenome</name>
    <dbReference type="NCBI Taxonomy" id="412755"/>
    <lineage>
        <taxon>unclassified sequences</taxon>
        <taxon>metagenomes</taxon>
        <taxon>ecological metagenomes</taxon>
    </lineage>
</organism>
<keyword evidence="5" id="KW-0560">Oxidoreductase</keyword>
<dbReference type="InterPro" id="IPR029041">
    <property type="entry name" value="FAD-linked_oxidoreductase-like"/>
</dbReference>
<sequence>MATPFREILKTKGFVVTAEVGPVKGSNVSKAIEHIELLKDKVDGLNVTDNQSSVMRYPSLGICLLIKEHGGEPVFQVTCRDRNRLAIQADLLFAYSRGISNVLCLTGDSIDVGDHKEAKQVFDLDSVQLIHLVHTLNSGKINILGTVSLAVITLDAEPDSV</sequence>
<dbReference type="SUPFAM" id="SSF51730">
    <property type="entry name" value="FAD-linked oxidoreductase"/>
    <property type="match status" value="1"/>
</dbReference>
<evidence type="ECO:0000256" key="3">
    <source>
        <dbReference type="ARBA" id="ARBA00022630"/>
    </source>
</evidence>
<accession>X1DUU6</accession>
<protein>
    <submittedName>
        <fullName evidence="6">Uncharacterized protein</fullName>
    </submittedName>
</protein>
<dbReference type="GO" id="GO:0006555">
    <property type="term" value="P:methionine metabolic process"/>
    <property type="evidence" value="ECO:0007669"/>
    <property type="project" value="InterPro"/>
</dbReference>
<comment type="cofactor">
    <cofactor evidence="1">
        <name>FAD</name>
        <dbReference type="ChEBI" id="CHEBI:57692"/>
    </cofactor>
</comment>
<reference evidence="6" key="1">
    <citation type="journal article" date="2014" name="Front. Microbiol.">
        <title>High frequency of phylogenetically diverse reductive dehalogenase-homologous genes in deep subseafloor sedimentary metagenomes.</title>
        <authorList>
            <person name="Kawai M."/>
            <person name="Futagami T."/>
            <person name="Toyoda A."/>
            <person name="Takaki Y."/>
            <person name="Nishi S."/>
            <person name="Hori S."/>
            <person name="Arai W."/>
            <person name="Tsubouchi T."/>
            <person name="Morono Y."/>
            <person name="Uchiyama I."/>
            <person name="Ito T."/>
            <person name="Fujiyama A."/>
            <person name="Inagaki F."/>
            <person name="Takami H."/>
        </authorList>
    </citation>
    <scope>NUCLEOTIDE SEQUENCE</scope>
    <source>
        <strain evidence="6">Expedition CK06-06</strain>
    </source>
</reference>
<keyword evidence="4" id="KW-0274">FAD</keyword>
<dbReference type="GO" id="GO:0004489">
    <property type="term" value="F:methylenetetrahydrofolate reductase [NAD(P)H] activity"/>
    <property type="evidence" value="ECO:0007669"/>
    <property type="project" value="InterPro"/>
</dbReference>
<evidence type="ECO:0000313" key="6">
    <source>
        <dbReference type="EMBL" id="GAH00183.1"/>
    </source>
</evidence>
<gene>
    <name evidence="6" type="ORF">S01H4_49529</name>
</gene>
<dbReference type="InterPro" id="IPR003171">
    <property type="entry name" value="Mehydrof_redctse-like"/>
</dbReference>
<dbReference type="UniPathway" id="UPA00193"/>
<dbReference type="EMBL" id="BART01028023">
    <property type="protein sequence ID" value="GAH00183.1"/>
    <property type="molecule type" value="Genomic_DNA"/>
</dbReference>
<comment type="caution">
    <text evidence="6">The sequence shown here is derived from an EMBL/GenBank/DDBJ whole genome shotgun (WGS) entry which is preliminary data.</text>
</comment>
<evidence type="ECO:0000256" key="4">
    <source>
        <dbReference type="ARBA" id="ARBA00022827"/>
    </source>
</evidence>
<keyword evidence="3" id="KW-0285">Flavoprotein</keyword>
<dbReference type="Gene3D" id="3.20.20.220">
    <property type="match status" value="1"/>
</dbReference>
<dbReference type="GO" id="GO:0035999">
    <property type="term" value="P:tetrahydrofolate interconversion"/>
    <property type="evidence" value="ECO:0007669"/>
    <property type="project" value="UniProtKB-UniPathway"/>
</dbReference>
<dbReference type="Pfam" id="PF02219">
    <property type="entry name" value="MTHFR"/>
    <property type="match status" value="1"/>
</dbReference>
<evidence type="ECO:0000256" key="1">
    <source>
        <dbReference type="ARBA" id="ARBA00001974"/>
    </source>
</evidence>
<evidence type="ECO:0000256" key="2">
    <source>
        <dbReference type="ARBA" id="ARBA00004777"/>
    </source>
</evidence>
<dbReference type="AlphaFoldDB" id="X1DUU6"/>
<comment type="pathway">
    <text evidence="2">One-carbon metabolism; tetrahydrofolate interconversion.</text>
</comment>
<name>X1DUU6_9ZZZZ</name>
<evidence type="ECO:0000256" key="5">
    <source>
        <dbReference type="ARBA" id="ARBA00023002"/>
    </source>
</evidence>
<proteinExistence type="predicted"/>